<comment type="catalytic activity">
    <reaction evidence="6">
        <text>cytidine(1402) in 16S rRNA + S-adenosyl-L-methionine = 2'-O-methylcytidine(1402) in 16S rRNA + S-adenosyl-L-homocysteine + H(+)</text>
        <dbReference type="Rhea" id="RHEA:42924"/>
        <dbReference type="Rhea" id="RHEA-COMP:10285"/>
        <dbReference type="Rhea" id="RHEA-COMP:10286"/>
        <dbReference type="ChEBI" id="CHEBI:15378"/>
        <dbReference type="ChEBI" id="CHEBI:57856"/>
        <dbReference type="ChEBI" id="CHEBI:59789"/>
        <dbReference type="ChEBI" id="CHEBI:74495"/>
        <dbReference type="ChEBI" id="CHEBI:82748"/>
        <dbReference type="EC" id="2.1.1.198"/>
    </reaction>
</comment>
<evidence type="ECO:0000256" key="6">
    <source>
        <dbReference type="HAMAP-Rule" id="MF_01877"/>
    </source>
</evidence>
<dbReference type="STRING" id="1862672.BO225_01620"/>
<dbReference type="InterPro" id="IPR008189">
    <property type="entry name" value="rRNA_ssu_MeTfrase_I"/>
</dbReference>
<comment type="subcellular location">
    <subcellularLocation>
        <location evidence="6">Cytoplasm</location>
    </subcellularLocation>
</comment>
<dbReference type="InterPro" id="IPR000878">
    <property type="entry name" value="4pyrrol_Mease"/>
</dbReference>
<keyword evidence="4 6" id="KW-0808">Transferase</keyword>
<dbReference type="Gene3D" id="3.30.950.10">
    <property type="entry name" value="Methyltransferase, Cobalt-precorrin-4 Transmethylase, Domain 2"/>
    <property type="match status" value="1"/>
</dbReference>
<dbReference type="EMBL" id="MPKA01000044">
    <property type="protein sequence ID" value="OLU47572.1"/>
    <property type="molecule type" value="Genomic_DNA"/>
</dbReference>
<keyword evidence="1 6" id="KW-0963">Cytoplasm</keyword>
<dbReference type="RefSeq" id="WP_076340543.1">
    <property type="nucleotide sequence ID" value="NZ_CAJTMI010000001.1"/>
</dbReference>
<dbReference type="InterPro" id="IPR035996">
    <property type="entry name" value="4pyrrol_Methylase_sf"/>
</dbReference>
<comment type="function">
    <text evidence="6">Catalyzes the 2'-O-methylation of the ribose of cytidine 1402 (C1402) in 16S rRNA.</text>
</comment>
<sequence length="285" mass="32120">MKRQKSFEQEEPSIYLVPTPIGNLQEMSERALEILKSVDVIACEDTRNTGKLLKHFDIKKPLLSHHEHNQDQSISKILDKIKEGQSVAIVSDAGYPLISDPGSYLVKQSIEQDIPVISISGPNAALDALVASGLETKHYLFYGFLDAKSKKRIQELEELASFPYTILFYEAPHRIEACLKDLLSVFGDRKIVLAREISKLHEEYLRGTISEILEVCSTLKGEMVLVVSGAKKEENQISIEDAAEFVHRYMEDGLSMKKAVQQTASDLNVSKNELYQYIVKNGKFM</sequence>
<evidence type="ECO:0000259" key="7">
    <source>
        <dbReference type="Pfam" id="PF00590"/>
    </source>
</evidence>
<keyword evidence="2 6" id="KW-0698">rRNA processing</keyword>
<dbReference type="EC" id="2.1.1.198" evidence="6"/>
<evidence type="ECO:0000256" key="1">
    <source>
        <dbReference type="ARBA" id="ARBA00022490"/>
    </source>
</evidence>
<keyword evidence="9" id="KW-1185">Reference proteome</keyword>
<organism evidence="8 9">
    <name type="scientific">Dubosiella newyorkensis</name>
    <dbReference type="NCBI Taxonomy" id="1862672"/>
    <lineage>
        <taxon>Bacteria</taxon>
        <taxon>Bacillati</taxon>
        <taxon>Bacillota</taxon>
        <taxon>Erysipelotrichia</taxon>
        <taxon>Erysipelotrichales</taxon>
        <taxon>Erysipelotrichaceae</taxon>
        <taxon>Dubosiella</taxon>
    </lineage>
</organism>
<feature type="domain" description="Tetrapyrrole methylase" evidence="7">
    <location>
        <begin position="14"/>
        <end position="212"/>
    </location>
</feature>
<dbReference type="Gene3D" id="3.40.1010.10">
    <property type="entry name" value="Cobalt-precorrin-4 Transmethylase, Domain 1"/>
    <property type="match status" value="1"/>
</dbReference>
<reference evidence="8 9" key="1">
    <citation type="submission" date="2016-11" db="EMBL/GenBank/DDBJ databases">
        <title>Description of two novel members of the family Erysipelotrichaceae: Ileibacterium lipovorans gen. nov., sp. nov. and Dubosiella newyorkensis, gen. nov., sp. nov.</title>
        <authorList>
            <person name="Cox L.M."/>
            <person name="Sohn J."/>
            <person name="Tyrrell K.L."/>
            <person name="Citron D.M."/>
            <person name="Lawson P.A."/>
            <person name="Patel N.B."/>
            <person name="Iizumi T."/>
            <person name="Perez-Perez G.I."/>
            <person name="Goldstein E.J."/>
            <person name="Blaser M.J."/>
        </authorList>
    </citation>
    <scope>NUCLEOTIDE SEQUENCE [LARGE SCALE GENOMIC DNA]</scope>
    <source>
        <strain evidence="8 9">NYU-BL-A4</strain>
    </source>
</reference>
<proteinExistence type="inferred from homology"/>
<comment type="caution">
    <text evidence="8">The sequence shown here is derived from an EMBL/GenBank/DDBJ whole genome shotgun (WGS) entry which is preliminary data.</text>
</comment>
<dbReference type="FunFam" id="3.30.950.10:FF:000002">
    <property type="entry name" value="Ribosomal RNA small subunit methyltransferase I"/>
    <property type="match status" value="1"/>
</dbReference>
<evidence type="ECO:0000313" key="8">
    <source>
        <dbReference type="EMBL" id="OLU47572.1"/>
    </source>
</evidence>
<keyword evidence="5 6" id="KW-0949">S-adenosyl-L-methionine</keyword>
<dbReference type="GO" id="GO:0070677">
    <property type="term" value="F:rRNA (cytosine-2'-O-)-methyltransferase activity"/>
    <property type="evidence" value="ECO:0007669"/>
    <property type="project" value="UniProtKB-UniRule"/>
</dbReference>
<dbReference type="GO" id="GO:0005737">
    <property type="term" value="C:cytoplasm"/>
    <property type="evidence" value="ECO:0007669"/>
    <property type="project" value="UniProtKB-SubCell"/>
</dbReference>
<accession>A0A1U7NPL2</accession>
<dbReference type="PANTHER" id="PTHR46111:SF1">
    <property type="entry name" value="RIBOSOMAL RNA SMALL SUBUNIT METHYLTRANSFERASE I"/>
    <property type="match status" value="1"/>
</dbReference>
<evidence type="ECO:0000256" key="4">
    <source>
        <dbReference type="ARBA" id="ARBA00022679"/>
    </source>
</evidence>
<dbReference type="FunFam" id="3.40.1010.10:FF:000002">
    <property type="entry name" value="Ribosomal RNA small subunit methyltransferase I"/>
    <property type="match status" value="1"/>
</dbReference>
<dbReference type="SUPFAM" id="SSF53790">
    <property type="entry name" value="Tetrapyrrole methylase"/>
    <property type="match status" value="1"/>
</dbReference>
<comment type="similarity">
    <text evidence="6">Belongs to the methyltransferase superfamily. RsmI family.</text>
</comment>
<dbReference type="OrthoDB" id="9809084at2"/>
<name>A0A1U7NPL2_9FIRM</name>
<dbReference type="PROSITE" id="PS01296">
    <property type="entry name" value="RSMI"/>
    <property type="match status" value="1"/>
</dbReference>
<dbReference type="PANTHER" id="PTHR46111">
    <property type="entry name" value="RIBOSOMAL RNA SMALL SUBUNIT METHYLTRANSFERASE I"/>
    <property type="match status" value="1"/>
</dbReference>
<dbReference type="Pfam" id="PF00590">
    <property type="entry name" value="TP_methylase"/>
    <property type="match status" value="1"/>
</dbReference>
<dbReference type="CDD" id="cd11648">
    <property type="entry name" value="RsmI"/>
    <property type="match status" value="1"/>
</dbReference>
<dbReference type="Proteomes" id="UP000186705">
    <property type="component" value="Unassembled WGS sequence"/>
</dbReference>
<dbReference type="NCBIfam" id="TIGR00096">
    <property type="entry name" value="16S rRNA (cytidine(1402)-2'-O)-methyltransferase"/>
    <property type="match status" value="1"/>
</dbReference>
<keyword evidence="3 6" id="KW-0489">Methyltransferase</keyword>
<dbReference type="InterPro" id="IPR014777">
    <property type="entry name" value="4pyrrole_Mease_sub1"/>
</dbReference>
<gene>
    <name evidence="6" type="primary">rsmI</name>
    <name evidence="8" type="ORF">BO225_01620</name>
</gene>
<dbReference type="AlphaFoldDB" id="A0A1U7NPL2"/>
<evidence type="ECO:0000313" key="9">
    <source>
        <dbReference type="Proteomes" id="UP000186705"/>
    </source>
</evidence>
<dbReference type="GeneID" id="78274643"/>
<dbReference type="InterPro" id="IPR014776">
    <property type="entry name" value="4pyrrole_Mease_sub2"/>
</dbReference>
<protein>
    <recommendedName>
        <fullName evidence="6">Ribosomal RNA small subunit methyltransferase I</fullName>
        <ecNumber evidence="6">2.1.1.198</ecNumber>
    </recommendedName>
    <alternativeName>
        <fullName evidence="6">16S rRNA 2'-O-ribose C1402 methyltransferase</fullName>
    </alternativeName>
    <alternativeName>
        <fullName evidence="6">rRNA (cytidine-2'-O-)-methyltransferase RsmI</fullName>
    </alternativeName>
</protein>
<evidence type="ECO:0000256" key="3">
    <source>
        <dbReference type="ARBA" id="ARBA00022603"/>
    </source>
</evidence>
<evidence type="ECO:0000256" key="5">
    <source>
        <dbReference type="ARBA" id="ARBA00022691"/>
    </source>
</evidence>
<dbReference type="HAMAP" id="MF_01877">
    <property type="entry name" value="16SrRNA_methyltr_I"/>
    <property type="match status" value="1"/>
</dbReference>
<evidence type="ECO:0000256" key="2">
    <source>
        <dbReference type="ARBA" id="ARBA00022552"/>
    </source>
</evidence>
<dbReference type="InterPro" id="IPR018063">
    <property type="entry name" value="SAM_MeTrfase_RsmI_CS"/>
</dbReference>
<dbReference type="PIRSF" id="PIRSF005917">
    <property type="entry name" value="MTase_YraL"/>
    <property type="match status" value="1"/>
</dbReference>